<feature type="non-terminal residue" evidence="2">
    <location>
        <position position="1"/>
    </location>
</feature>
<keyword evidence="3" id="KW-1185">Reference proteome</keyword>
<proteinExistence type="predicted"/>
<feature type="compositionally biased region" description="Basic and acidic residues" evidence="1">
    <location>
        <begin position="1"/>
        <end position="17"/>
    </location>
</feature>
<feature type="non-terminal residue" evidence="2">
    <location>
        <position position="76"/>
    </location>
</feature>
<protein>
    <submittedName>
        <fullName evidence="2">Histone H3.2</fullName>
    </submittedName>
</protein>
<reference evidence="2 3" key="1">
    <citation type="submission" date="2024-02" db="EMBL/GenBank/DDBJ databases">
        <authorList>
            <person name="Chen Y."/>
            <person name="Shah S."/>
            <person name="Dougan E. K."/>
            <person name="Thang M."/>
            <person name="Chan C."/>
        </authorList>
    </citation>
    <scope>NUCLEOTIDE SEQUENCE [LARGE SCALE GENOMIC DNA]</scope>
</reference>
<dbReference type="EMBL" id="CAXAMM010029724">
    <property type="protein sequence ID" value="CAK9065208.1"/>
    <property type="molecule type" value="Genomic_DNA"/>
</dbReference>
<evidence type="ECO:0000313" key="2">
    <source>
        <dbReference type="EMBL" id="CAK9065208.1"/>
    </source>
</evidence>
<accession>A0ABP0NP79</accession>
<comment type="caution">
    <text evidence="2">The sequence shown here is derived from an EMBL/GenBank/DDBJ whole genome shotgun (WGS) entry which is preliminary data.</text>
</comment>
<evidence type="ECO:0000256" key="1">
    <source>
        <dbReference type="SAM" id="MobiDB-lite"/>
    </source>
</evidence>
<evidence type="ECO:0000313" key="3">
    <source>
        <dbReference type="Proteomes" id="UP001642464"/>
    </source>
</evidence>
<sequence>HGANQDDRSEVRREQRPRGPGGQGFTQTGAAGGDDEEDPPLPPGHFGASGDPKVSEVDRSAHPQVAFPTFGEGGCT</sequence>
<dbReference type="Proteomes" id="UP001642464">
    <property type="component" value="Unassembled WGS sequence"/>
</dbReference>
<gene>
    <name evidence="2" type="ORF">SCF082_LOCUS33417</name>
</gene>
<organism evidence="2 3">
    <name type="scientific">Durusdinium trenchii</name>
    <dbReference type="NCBI Taxonomy" id="1381693"/>
    <lineage>
        <taxon>Eukaryota</taxon>
        <taxon>Sar</taxon>
        <taxon>Alveolata</taxon>
        <taxon>Dinophyceae</taxon>
        <taxon>Suessiales</taxon>
        <taxon>Symbiodiniaceae</taxon>
        <taxon>Durusdinium</taxon>
    </lineage>
</organism>
<feature type="region of interest" description="Disordered" evidence="1">
    <location>
        <begin position="1"/>
        <end position="76"/>
    </location>
</feature>
<name>A0ABP0NP79_9DINO</name>